<dbReference type="Proteomes" id="UP000197781">
    <property type="component" value="Chromosome"/>
</dbReference>
<sequence length="120" mass="14117">MKLFLKLTVGTLATGWFFLLWCLQMILASDIPVTISFDEMQDFLQIFSISTILALVYIRFVDDTKLHYFLVIPILLWSMNTIQDLEYNYHPYDTLISCVSLIGCLLIFLYSILKQRHRLN</sequence>
<dbReference type="AlphaFoldDB" id="A0A220MKU9"/>
<feature type="transmembrane region" description="Helical" evidence="1">
    <location>
        <begin position="66"/>
        <end position="82"/>
    </location>
</feature>
<dbReference type="KEGG" id="bfm:BP422_20065"/>
<keyword evidence="1" id="KW-0812">Transmembrane</keyword>
<evidence type="ECO:0000313" key="3">
    <source>
        <dbReference type="Proteomes" id="UP000197781"/>
    </source>
</evidence>
<feature type="transmembrane region" description="Helical" evidence="1">
    <location>
        <begin position="44"/>
        <end position="61"/>
    </location>
</feature>
<evidence type="ECO:0000313" key="2">
    <source>
        <dbReference type="EMBL" id="ASJ55641.1"/>
    </source>
</evidence>
<keyword evidence="1" id="KW-0472">Membrane</keyword>
<organism evidence="2 3">
    <name type="scientific">Brevibacillus formosus</name>
    <dbReference type="NCBI Taxonomy" id="54913"/>
    <lineage>
        <taxon>Bacteria</taxon>
        <taxon>Bacillati</taxon>
        <taxon>Bacillota</taxon>
        <taxon>Bacilli</taxon>
        <taxon>Bacillales</taxon>
        <taxon>Paenibacillaceae</taxon>
        <taxon>Brevibacillus</taxon>
    </lineage>
</organism>
<keyword evidence="1" id="KW-1133">Transmembrane helix</keyword>
<gene>
    <name evidence="2" type="ORF">BP422_20065</name>
</gene>
<protein>
    <submittedName>
        <fullName evidence="2">Uncharacterized protein</fullName>
    </submittedName>
</protein>
<reference evidence="2 3" key="1">
    <citation type="submission" date="2016-11" db="EMBL/GenBank/DDBJ databases">
        <authorList>
            <person name="Jaros S."/>
            <person name="Januszkiewicz K."/>
            <person name="Wedrychowicz H."/>
        </authorList>
    </citation>
    <scope>NUCLEOTIDE SEQUENCE [LARGE SCALE GENOMIC DNA]</scope>
    <source>
        <strain evidence="2 3">NF2</strain>
    </source>
</reference>
<evidence type="ECO:0000256" key="1">
    <source>
        <dbReference type="SAM" id="Phobius"/>
    </source>
</evidence>
<name>A0A220MKU9_9BACL</name>
<dbReference type="EMBL" id="CP018145">
    <property type="protein sequence ID" value="ASJ55641.1"/>
    <property type="molecule type" value="Genomic_DNA"/>
</dbReference>
<feature type="transmembrane region" description="Helical" evidence="1">
    <location>
        <begin position="94"/>
        <end position="113"/>
    </location>
</feature>
<accession>A0A220MKU9</accession>
<proteinExistence type="predicted"/>